<evidence type="ECO:0000313" key="10">
    <source>
        <dbReference type="Proteomes" id="UP001434337"/>
    </source>
</evidence>
<evidence type="ECO:0000313" key="9">
    <source>
        <dbReference type="EMBL" id="WZW99880.1"/>
    </source>
</evidence>
<dbReference type="CDD" id="cd06261">
    <property type="entry name" value="TM_PBP2"/>
    <property type="match status" value="1"/>
</dbReference>
<proteinExistence type="inferred from homology"/>
<keyword evidence="10" id="KW-1185">Reference proteome</keyword>
<evidence type="ECO:0000256" key="4">
    <source>
        <dbReference type="ARBA" id="ARBA00022692"/>
    </source>
</evidence>
<dbReference type="SUPFAM" id="SSF161098">
    <property type="entry name" value="MetI-like"/>
    <property type="match status" value="1"/>
</dbReference>
<feature type="transmembrane region" description="Helical" evidence="7">
    <location>
        <begin position="65"/>
        <end position="86"/>
    </location>
</feature>
<dbReference type="InterPro" id="IPR051393">
    <property type="entry name" value="ABC_transporter_permease"/>
</dbReference>
<keyword evidence="2 7" id="KW-0813">Transport</keyword>
<organism evidence="9 10">
    <name type="scientific">Propioniciclava soli</name>
    <dbReference type="NCBI Taxonomy" id="2775081"/>
    <lineage>
        <taxon>Bacteria</taxon>
        <taxon>Bacillati</taxon>
        <taxon>Actinomycetota</taxon>
        <taxon>Actinomycetes</taxon>
        <taxon>Propionibacteriales</taxon>
        <taxon>Propionibacteriaceae</taxon>
        <taxon>Propioniciclava</taxon>
    </lineage>
</organism>
<evidence type="ECO:0000256" key="5">
    <source>
        <dbReference type="ARBA" id="ARBA00022989"/>
    </source>
</evidence>
<dbReference type="InterPro" id="IPR035906">
    <property type="entry name" value="MetI-like_sf"/>
</dbReference>
<evidence type="ECO:0000256" key="3">
    <source>
        <dbReference type="ARBA" id="ARBA00022475"/>
    </source>
</evidence>
<sequence>MTAGLLFVLPMLVLFVMFRAFPALGAIGLSFTNYKLSGDFDVVGLKNYADFFTSEVARNALATTLLYAVIYVPLVLAVALGIALLLNHIVWGSGLFRSMMFLPYVTSFVLAGIIWTWLLSLEGPINAVVGALGQAPIPFLSGAQPLILTSIASASVWHGYGYSMLILLAGLKTIPEELYESARIDGATAWRQFRHITLPLLRPSLFFVLVIETIAAFQVFDTAYVMTGGGPARASYSLVYFLYDSAFRYFNFGQAAAVGVVLFAIVLVLSLVQRLVLDRETA</sequence>
<evidence type="ECO:0000256" key="7">
    <source>
        <dbReference type="RuleBase" id="RU363032"/>
    </source>
</evidence>
<gene>
    <name evidence="9" type="ORF">PCC79_06735</name>
</gene>
<feature type="transmembrane region" description="Helical" evidence="7">
    <location>
        <begin position="200"/>
        <end position="220"/>
    </location>
</feature>
<accession>A0ABZ3CAR0</accession>
<name>A0ABZ3CAR0_9ACTN</name>
<dbReference type="EMBL" id="CP115965">
    <property type="protein sequence ID" value="WZW99880.1"/>
    <property type="molecule type" value="Genomic_DNA"/>
</dbReference>
<keyword evidence="3" id="KW-1003">Cell membrane</keyword>
<dbReference type="Pfam" id="PF00528">
    <property type="entry name" value="BPD_transp_1"/>
    <property type="match status" value="1"/>
</dbReference>
<dbReference type="Gene3D" id="1.10.3720.10">
    <property type="entry name" value="MetI-like"/>
    <property type="match status" value="1"/>
</dbReference>
<evidence type="ECO:0000256" key="6">
    <source>
        <dbReference type="ARBA" id="ARBA00023136"/>
    </source>
</evidence>
<dbReference type="Proteomes" id="UP001434337">
    <property type="component" value="Chromosome"/>
</dbReference>
<dbReference type="InterPro" id="IPR000515">
    <property type="entry name" value="MetI-like"/>
</dbReference>
<comment type="subcellular location">
    <subcellularLocation>
        <location evidence="1 7">Cell membrane</location>
        <topology evidence="1 7">Multi-pass membrane protein</topology>
    </subcellularLocation>
</comment>
<evidence type="ECO:0000259" key="8">
    <source>
        <dbReference type="PROSITE" id="PS50928"/>
    </source>
</evidence>
<evidence type="ECO:0000256" key="1">
    <source>
        <dbReference type="ARBA" id="ARBA00004651"/>
    </source>
</evidence>
<dbReference type="PROSITE" id="PS50928">
    <property type="entry name" value="ABC_TM1"/>
    <property type="match status" value="1"/>
</dbReference>
<dbReference type="RefSeq" id="WP_342373363.1">
    <property type="nucleotide sequence ID" value="NZ_CP115965.1"/>
</dbReference>
<keyword evidence="4 7" id="KW-0812">Transmembrane</keyword>
<feature type="transmembrane region" description="Helical" evidence="7">
    <location>
        <begin position="252"/>
        <end position="272"/>
    </location>
</feature>
<feature type="transmembrane region" description="Helical" evidence="7">
    <location>
        <begin position="98"/>
        <end position="118"/>
    </location>
</feature>
<feature type="transmembrane region" description="Helical" evidence="7">
    <location>
        <begin position="146"/>
        <end position="171"/>
    </location>
</feature>
<keyword evidence="6 7" id="KW-0472">Membrane</keyword>
<dbReference type="PANTHER" id="PTHR30193:SF37">
    <property type="entry name" value="INNER MEMBRANE ABC TRANSPORTER PERMEASE PROTEIN YCJO"/>
    <property type="match status" value="1"/>
</dbReference>
<keyword evidence="5 7" id="KW-1133">Transmembrane helix</keyword>
<reference evidence="9 10" key="1">
    <citation type="journal article" date="2023" name="Environ Microbiome">
        <title>A coral-associated actinobacterium mitigates coral bleaching under heat stress.</title>
        <authorList>
            <person name="Li J."/>
            <person name="Zou Y."/>
            <person name="Li Q."/>
            <person name="Zhang J."/>
            <person name="Bourne D.G."/>
            <person name="Lyu Y."/>
            <person name="Liu C."/>
            <person name="Zhang S."/>
        </authorList>
    </citation>
    <scope>NUCLEOTIDE SEQUENCE [LARGE SCALE GENOMIC DNA]</scope>
    <source>
        <strain evidence="9 10">SCSIO 13291</strain>
    </source>
</reference>
<feature type="domain" description="ABC transmembrane type-1" evidence="8">
    <location>
        <begin position="61"/>
        <end position="273"/>
    </location>
</feature>
<dbReference type="PANTHER" id="PTHR30193">
    <property type="entry name" value="ABC TRANSPORTER PERMEASE PROTEIN"/>
    <property type="match status" value="1"/>
</dbReference>
<protein>
    <submittedName>
        <fullName evidence="9">Sugar ABC transporter permease</fullName>
    </submittedName>
</protein>
<evidence type="ECO:0000256" key="2">
    <source>
        <dbReference type="ARBA" id="ARBA00022448"/>
    </source>
</evidence>
<comment type="similarity">
    <text evidence="7">Belongs to the binding-protein-dependent transport system permease family.</text>
</comment>